<feature type="transmembrane region" description="Helical" evidence="1">
    <location>
        <begin position="31"/>
        <end position="54"/>
    </location>
</feature>
<comment type="caution">
    <text evidence="2">The sequence shown here is derived from an EMBL/GenBank/DDBJ whole genome shotgun (WGS) entry which is preliminary data.</text>
</comment>
<proteinExistence type="predicted"/>
<dbReference type="InterPro" id="IPR007211">
    <property type="entry name" value="DUF378"/>
</dbReference>
<dbReference type="PANTHER" id="PTHR37304">
    <property type="entry name" value="MEMBRANE PROTEIN-RELATED"/>
    <property type="match status" value="1"/>
</dbReference>
<dbReference type="AlphaFoldDB" id="A0A0G1PCJ2"/>
<keyword evidence="1" id="KW-1133">Transmembrane helix</keyword>
<keyword evidence="1" id="KW-0472">Membrane</keyword>
<accession>A0A0G1PCJ2</accession>
<feature type="transmembrane region" description="Helical" evidence="1">
    <location>
        <begin position="7"/>
        <end position="25"/>
    </location>
</feature>
<dbReference type="PANTHER" id="PTHR37304:SF1">
    <property type="entry name" value="MEMBRANE PROTEIN"/>
    <property type="match status" value="1"/>
</dbReference>
<dbReference type="Proteomes" id="UP000034732">
    <property type="component" value="Unassembled WGS sequence"/>
</dbReference>
<name>A0A0G1PCJ2_UNCKA</name>
<evidence type="ECO:0008006" key="4">
    <source>
        <dbReference type="Google" id="ProtNLM"/>
    </source>
</evidence>
<dbReference type="EMBL" id="LCMF01000021">
    <property type="protein sequence ID" value="KKU30471.1"/>
    <property type="molecule type" value="Genomic_DNA"/>
</dbReference>
<dbReference type="Pfam" id="PF04070">
    <property type="entry name" value="DUF378"/>
    <property type="match status" value="1"/>
</dbReference>
<evidence type="ECO:0000256" key="1">
    <source>
        <dbReference type="SAM" id="Phobius"/>
    </source>
</evidence>
<protein>
    <recommendedName>
        <fullName evidence="4">DUF378 domain-containing protein</fullName>
    </recommendedName>
</protein>
<evidence type="ECO:0000313" key="2">
    <source>
        <dbReference type="EMBL" id="KKU30471.1"/>
    </source>
</evidence>
<organism evidence="2 3">
    <name type="scientific">candidate division WWE3 bacterium GW2011_GWA1_46_21</name>
    <dbReference type="NCBI Taxonomy" id="1619107"/>
    <lineage>
        <taxon>Bacteria</taxon>
        <taxon>Katanobacteria</taxon>
    </lineage>
</organism>
<keyword evidence="1" id="KW-0812">Transmembrane</keyword>
<gene>
    <name evidence="2" type="ORF">UX44_C0021G0003</name>
</gene>
<evidence type="ECO:0000313" key="3">
    <source>
        <dbReference type="Proteomes" id="UP000034732"/>
    </source>
</evidence>
<sequence>MKILHMVAYVLVVVGALNWGLVGLLDFNLVTALLGGIPMAETVTYVLVGLAAVAEVVTHKNNCKVCTSS</sequence>
<reference evidence="2 3" key="1">
    <citation type="journal article" date="2015" name="Nature">
        <title>rRNA introns, odd ribosomes, and small enigmatic genomes across a large radiation of phyla.</title>
        <authorList>
            <person name="Brown C.T."/>
            <person name="Hug L.A."/>
            <person name="Thomas B.C."/>
            <person name="Sharon I."/>
            <person name="Castelle C.J."/>
            <person name="Singh A."/>
            <person name="Wilkins M.J."/>
            <person name="Williams K.H."/>
            <person name="Banfield J.F."/>
        </authorList>
    </citation>
    <scope>NUCLEOTIDE SEQUENCE [LARGE SCALE GENOMIC DNA]</scope>
</reference>